<feature type="region of interest" description="Disordered" evidence="7">
    <location>
        <begin position="533"/>
        <end position="584"/>
    </location>
</feature>
<feature type="compositionally biased region" description="Polar residues" evidence="7">
    <location>
        <begin position="564"/>
        <end position="578"/>
    </location>
</feature>
<feature type="region of interest" description="Disordered" evidence="7">
    <location>
        <begin position="423"/>
        <end position="459"/>
    </location>
</feature>
<dbReference type="InterPro" id="IPR015500">
    <property type="entry name" value="Peptidase_S8_subtilisin-rel"/>
</dbReference>
<dbReference type="PANTHER" id="PTHR43806:SF11">
    <property type="entry name" value="CEREVISIN-RELATED"/>
    <property type="match status" value="1"/>
</dbReference>
<evidence type="ECO:0000256" key="5">
    <source>
        <dbReference type="PROSITE-ProRule" id="PRU01240"/>
    </source>
</evidence>
<dbReference type="Gene3D" id="1.25.40.10">
    <property type="entry name" value="Tetratricopeptide repeat domain"/>
    <property type="match status" value="1"/>
</dbReference>
<feature type="compositionally biased region" description="Basic and acidic residues" evidence="7">
    <location>
        <begin position="247"/>
        <end position="276"/>
    </location>
</feature>
<dbReference type="EMBL" id="JAZHXI010000009">
    <property type="protein sequence ID" value="KAL2067620.1"/>
    <property type="molecule type" value="Genomic_DNA"/>
</dbReference>
<evidence type="ECO:0000256" key="7">
    <source>
        <dbReference type="SAM" id="MobiDB-lite"/>
    </source>
</evidence>
<proteinExistence type="inferred from homology"/>
<comment type="caution">
    <text evidence="9">The sequence shown here is derived from an EMBL/GenBank/DDBJ whole genome shotgun (WGS) entry which is preliminary data.</text>
</comment>
<gene>
    <name evidence="9" type="ORF">VTL71DRAFT_15716</name>
</gene>
<evidence type="ECO:0000256" key="2">
    <source>
        <dbReference type="ARBA" id="ARBA00022670"/>
    </source>
</evidence>
<dbReference type="Pfam" id="PF00082">
    <property type="entry name" value="Peptidase_S8"/>
    <property type="match status" value="1"/>
</dbReference>
<dbReference type="InterPro" id="IPR050131">
    <property type="entry name" value="Peptidase_S8_subtilisin-like"/>
</dbReference>
<feature type="region of interest" description="Disordered" evidence="7">
    <location>
        <begin position="290"/>
        <end position="336"/>
    </location>
</feature>
<feature type="domain" description="Peptidase S8/S53" evidence="8">
    <location>
        <begin position="635"/>
        <end position="862"/>
    </location>
</feature>
<evidence type="ECO:0000313" key="9">
    <source>
        <dbReference type="EMBL" id="KAL2067620.1"/>
    </source>
</evidence>
<name>A0ABR4CCF7_9HELO</name>
<dbReference type="PANTHER" id="PTHR43806">
    <property type="entry name" value="PEPTIDASE S8"/>
    <property type="match status" value="1"/>
</dbReference>
<dbReference type="SUPFAM" id="SSF52743">
    <property type="entry name" value="Subtilisin-like"/>
    <property type="match status" value="1"/>
</dbReference>
<feature type="compositionally biased region" description="Basic and acidic residues" evidence="7">
    <location>
        <begin position="290"/>
        <end position="324"/>
    </location>
</feature>
<comment type="similarity">
    <text evidence="1 5 6">Belongs to the peptidase S8 family.</text>
</comment>
<evidence type="ECO:0000256" key="3">
    <source>
        <dbReference type="ARBA" id="ARBA00022801"/>
    </source>
</evidence>
<reference evidence="9 10" key="1">
    <citation type="journal article" date="2024" name="Commun. Biol.">
        <title>Comparative genomic analysis of thermophilic fungi reveals convergent evolutionary adaptations and gene losses.</title>
        <authorList>
            <person name="Steindorff A.S."/>
            <person name="Aguilar-Pontes M.V."/>
            <person name="Robinson A.J."/>
            <person name="Andreopoulos B."/>
            <person name="LaButti K."/>
            <person name="Kuo A."/>
            <person name="Mondo S."/>
            <person name="Riley R."/>
            <person name="Otillar R."/>
            <person name="Haridas S."/>
            <person name="Lipzen A."/>
            <person name="Grimwood J."/>
            <person name="Schmutz J."/>
            <person name="Clum A."/>
            <person name="Reid I.D."/>
            <person name="Moisan M.C."/>
            <person name="Butler G."/>
            <person name="Nguyen T.T.M."/>
            <person name="Dewar K."/>
            <person name="Conant G."/>
            <person name="Drula E."/>
            <person name="Henrissat B."/>
            <person name="Hansel C."/>
            <person name="Singer S."/>
            <person name="Hutchinson M.I."/>
            <person name="de Vries R.P."/>
            <person name="Natvig D.O."/>
            <person name="Powell A.J."/>
            <person name="Tsang A."/>
            <person name="Grigoriev I.V."/>
        </authorList>
    </citation>
    <scope>NUCLEOTIDE SEQUENCE [LARGE SCALE GENOMIC DNA]</scope>
    <source>
        <strain evidence="9 10">CBS 494.80</strain>
    </source>
</reference>
<feature type="active site" description="Charge relay system" evidence="5">
    <location>
        <position position="846"/>
    </location>
</feature>
<feature type="compositionally biased region" description="Polar residues" evidence="7">
    <location>
        <begin position="436"/>
        <end position="452"/>
    </location>
</feature>
<dbReference type="CDD" id="cd00306">
    <property type="entry name" value="Peptidases_S8_S53"/>
    <property type="match status" value="1"/>
</dbReference>
<feature type="region of interest" description="Disordered" evidence="7">
    <location>
        <begin position="208"/>
        <end position="276"/>
    </location>
</feature>
<feature type="compositionally biased region" description="Basic and acidic residues" evidence="7">
    <location>
        <begin position="208"/>
        <end position="234"/>
    </location>
</feature>
<evidence type="ECO:0000259" key="8">
    <source>
        <dbReference type="Pfam" id="PF00082"/>
    </source>
</evidence>
<feature type="compositionally biased region" description="Basic and acidic residues" evidence="7">
    <location>
        <begin position="369"/>
        <end position="383"/>
    </location>
</feature>
<dbReference type="PROSITE" id="PS00138">
    <property type="entry name" value="SUBTILASE_SER"/>
    <property type="match status" value="1"/>
</dbReference>
<keyword evidence="3 5" id="KW-0378">Hydrolase</keyword>
<keyword evidence="4 5" id="KW-0720">Serine protease</keyword>
<feature type="region of interest" description="Disordered" evidence="7">
    <location>
        <begin position="358"/>
        <end position="411"/>
    </location>
</feature>
<dbReference type="InterPro" id="IPR036852">
    <property type="entry name" value="Peptidase_S8/S53_dom_sf"/>
</dbReference>
<dbReference type="InterPro" id="IPR011990">
    <property type="entry name" value="TPR-like_helical_dom_sf"/>
</dbReference>
<evidence type="ECO:0000256" key="4">
    <source>
        <dbReference type="ARBA" id="ARBA00022825"/>
    </source>
</evidence>
<dbReference type="SUPFAM" id="SSF48452">
    <property type="entry name" value="TPR-like"/>
    <property type="match status" value="1"/>
</dbReference>
<evidence type="ECO:0000256" key="6">
    <source>
        <dbReference type="RuleBase" id="RU003355"/>
    </source>
</evidence>
<evidence type="ECO:0000256" key="1">
    <source>
        <dbReference type="ARBA" id="ARBA00011073"/>
    </source>
</evidence>
<accession>A0ABR4CCF7</accession>
<keyword evidence="2 5" id="KW-0645">Protease</keyword>
<feature type="active site" description="Charge relay system" evidence="5">
    <location>
        <position position="644"/>
    </location>
</feature>
<organism evidence="9 10">
    <name type="scientific">Oculimacula yallundae</name>
    <dbReference type="NCBI Taxonomy" id="86028"/>
    <lineage>
        <taxon>Eukaryota</taxon>
        <taxon>Fungi</taxon>
        <taxon>Dikarya</taxon>
        <taxon>Ascomycota</taxon>
        <taxon>Pezizomycotina</taxon>
        <taxon>Leotiomycetes</taxon>
        <taxon>Helotiales</taxon>
        <taxon>Ploettnerulaceae</taxon>
        <taxon>Oculimacula</taxon>
    </lineage>
</organism>
<feature type="active site" description="Charge relay system" evidence="5">
    <location>
        <position position="685"/>
    </location>
</feature>
<dbReference type="Proteomes" id="UP001595075">
    <property type="component" value="Unassembled WGS sequence"/>
</dbReference>
<sequence length="931" mass="104331">MGALEKYVDGSKREEALRSKERHETANKLMDEGKFDDAIILYQENLNWSLETLGKNHNCTVSDQEALAQAFYSARNFEEARKLDQAALSTRVLIEGTNPPSKELLEVQLSLAQDNVGLKKYREAAKIYADVYKRYKDDDIQGLKVGYDLAACWHHSRNYEKSQDLNQKILQQRIKIGASEEQIAQSIEALKQNLKKIESARKKKEALEKKAAEKSENMKSTEKTEISQQEKSRETASQANSEVQTDLEAKATKDTQAEMMKDKDEKGENGLGEVEARALERKRLARESRIIERKEKWEKRENRNENKARSLRKDVHTEATKEANEIPSEGVEGRAPLKSKEFMKDFRSYGNFNDDFKSVAQEQWPVSKSTDRLKEPDSEHMNDKQGNSRRRASSHSYQPPRRPMVPELGTNQHYSDEVWLSGRKTYTPENNPLPFSASSKNAKTSHLRSSSQDSRDAKDKIQFRHVSISDMFQQLKSAQGSSNNTGDEIPFSVPGLVVSDDTSIQQPALIDMPQRPKTGTFVVSRCLALQVPTPSVKPGQSVKPPPDLSRSRSVNNPKEKNVISARSKSVSPTTGQKNPTRKFNVKPKVEIHQSQLFDAKGGKDDDDSAYAAESWFQFLESETQKVLSPLRRTRGKRVKIAILDTGIDVAHPDFKEDQAASGNKRIKAPEDFLNPEGKAHDTCGHGTHCVGLLRKVAPYADVYVARVAKDFDDNLNPDVVAKAIIRACSDGKDKDGKRNWNVDIITMSFGFYNIAPVVRNAIRQALARPVLIFAAASNNGTRRDVAFPASMTGVFCINSANGDGGPSKFNPELKPDQVFSIIGENVKSSWTTDENATPHKSMTGTSVATPIAAAVAALVLEYVIQNDPESFLVDQLDEFKEYDGMSKIFSLMSRTRDGYKNIVPWELLTSMAARRSITGRIEWEMKGFGGR</sequence>
<dbReference type="Gene3D" id="3.40.50.200">
    <property type="entry name" value="Peptidase S8/S53 domain"/>
    <property type="match status" value="1"/>
</dbReference>
<dbReference type="PROSITE" id="PS00136">
    <property type="entry name" value="SUBTILASE_ASP"/>
    <property type="match status" value="1"/>
</dbReference>
<dbReference type="InterPro" id="IPR023827">
    <property type="entry name" value="Peptidase_S8_Asp-AS"/>
</dbReference>
<dbReference type="PROSITE" id="PS51892">
    <property type="entry name" value="SUBTILASE"/>
    <property type="match status" value="1"/>
</dbReference>
<keyword evidence="10" id="KW-1185">Reference proteome</keyword>
<protein>
    <recommendedName>
        <fullName evidence="8">Peptidase S8/S53 domain-containing protein</fullName>
    </recommendedName>
</protein>
<dbReference type="Pfam" id="PF13424">
    <property type="entry name" value="TPR_12"/>
    <property type="match status" value="1"/>
</dbReference>
<evidence type="ECO:0000313" key="10">
    <source>
        <dbReference type="Proteomes" id="UP001595075"/>
    </source>
</evidence>
<dbReference type="InterPro" id="IPR000209">
    <property type="entry name" value="Peptidase_S8/S53_dom"/>
</dbReference>
<dbReference type="InterPro" id="IPR023828">
    <property type="entry name" value="Peptidase_S8_Ser-AS"/>
</dbReference>
<dbReference type="PRINTS" id="PR00723">
    <property type="entry name" value="SUBTILISIN"/>
</dbReference>
<feature type="compositionally biased region" description="Polar residues" evidence="7">
    <location>
        <begin position="235"/>
        <end position="244"/>
    </location>
</feature>